<evidence type="ECO:0000256" key="1">
    <source>
        <dbReference type="ARBA" id="ARBA00004123"/>
    </source>
</evidence>
<sequence>MAGATSRFRPLIERSPGLFFPPHLPGPLASHLFPHLKGFPGLCSCCPIKPPTFSPLSSLASTSLANPLSSLTSQTPSLASLAGQSPSLASLASQTPLSSLTSDPRSSSVAELRRKAQEHSAAVLQSLHAASLHNLQQSLHQSSALNIENLLKNESPVPGSERDASQ</sequence>
<dbReference type="PROSITE" id="PS50803">
    <property type="entry name" value="OAR"/>
    <property type="match status" value="1"/>
</dbReference>
<dbReference type="GO" id="GO:0005634">
    <property type="term" value="C:nucleus"/>
    <property type="evidence" value="ECO:0007669"/>
    <property type="project" value="UniProtKB-SubCell"/>
</dbReference>
<evidence type="ECO:0000259" key="2">
    <source>
        <dbReference type="PROSITE" id="PS50803"/>
    </source>
</evidence>
<proteinExistence type="predicted"/>
<dbReference type="InterPro" id="IPR003654">
    <property type="entry name" value="OAR_dom"/>
</dbReference>
<comment type="caution">
    <text evidence="3">The sequence shown here is derived from an EMBL/GenBank/DDBJ whole genome shotgun (WGS) entry which is preliminary data.</text>
</comment>
<organism evidence="3 4">
    <name type="scientific">Scylla paramamosain</name>
    <name type="common">Mud crab</name>
    <dbReference type="NCBI Taxonomy" id="85552"/>
    <lineage>
        <taxon>Eukaryota</taxon>
        <taxon>Metazoa</taxon>
        <taxon>Ecdysozoa</taxon>
        <taxon>Arthropoda</taxon>
        <taxon>Crustacea</taxon>
        <taxon>Multicrustacea</taxon>
        <taxon>Malacostraca</taxon>
        <taxon>Eumalacostraca</taxon>
        <taxon>Eucarida</taxon>
        <taxon>Decapoda</taxon>
        <taxon>Pleocyemata</taxon>
        <taxon>Brachyura</taxon>
        <taxon>Eubrachyura</taxon>
        <taxon>Portunoidea</taxon>
        <taxon>Portunidae</taxon>
        <taxon>Portuninae</taxon>
        <taxon>Scylla</taxon>
    </lineage>
</organism>
<comment type="subcellular location">
    <subcellularLocation>
        <location evidence="1">Nucleus</location>
    </subcellularLocation>
</comment>
<name>A0AAW0SZ36_SCYPA</name>
<evidence type="ECO:0000313" key="3">
    <source>
        <dbReference type="EMBL" id="KAK8380172.1"/>
    </source>
</evidence>
<keyword evidence="4" id="KW-1185">Reference proteome</keyword>
<dbReference type="Proteomes" id="UP001487740">
    <property type="component" value="Unassembled WGS sequence"/>
</dbReference>
<dbReference type="EMBL" id="JARAKH010000042">
    <property type="protein sequence ID" value="KAK8380172.1"/>
    <property type="molecule type" value="Genomic_DNA"/>
</dbReference>
<evidence type="ECO:0000313" key="4">
    <source>
        <dbReference type="Proteomes" id="UP001487740"/>
    </source>
</evidence>
<reference evidence="3 4" key="1">
    <citation type="submission" date="2023-03" db="EMBL/GenBank/DDBJ databases">
        <title>High-quality genome of Scylla paramamosain provides insights in environmental adaptation.</title>
        <authorList>
            <person name="Zhang L."/>
        </authorList>
    </citation>
    <scope>NUCLEOTIDE SEQUENCE [LARGE SCALE GENOMIC DNA]</scope>
    <source>
        <strain evidence="3">LZ_2023a</strain>
        <tissue evidence="3">Muscle</tissue>
    </source>
</reference>
<accession>A0AAW0SZ36</accession>
<dbReference type="AlphaFoldDB" id="A0AAW0SZ36"/>
<gene>
    <name evidence="3" type="ORF">O3P69_016662</name>
</gene>
<feature type="domain" description="OAR" evidence="2">
    <location>
        <begin position="107"/>
        <end position="120"/>
    </location>
</feature>
<dbReference type="Pfam" id="PF03826">
    <property type="entry name" value="OAR"/>
    <property type="match status" value="1"/>
</dbReference>
<protein>
    <recommendedName>
        <fullName evidence="2">OAR domain-containing protein</fullName>
    </recommendedName>
</protein>